<dbReference type="EMBL" id="BOOJ01000018">
    <property type="protein sequence ID" value="GIH91214.1"/>
    <property type="molecule type" value="Genomic_DNA"/>
</dbReference>
<proteinExistence type="predicted"/>
<organism evidence="1 2">
    <name type="scientific">Planobispora siamensis</name>
    <dbReference type="NCBI Taxonomy" id="936338"/>
    <lineage>
        <taxon>Bacteria</taxon>
        <taxon>Bacillati</taxon>
        <taxon>Actinomycetota</taxon>
        <taxon>Actinomycetes</taxon>
        <taxon>Streptosporangiales</taxon>
        <taxon>Streptosporangiaceae</taxon>
        <taxon>Planobispora</taxon>
    </lineage>
</organism>
<gene>
    <name evidence="1" type="ORF">Psi01_18440</name>
</gene>
<accession>A0A8J3SD81</accession>
<dbReference type="AlphaFoldDB" id="A0A8J3SD81"/>
<dbReference type="Proteomes" id="UP000619788">
    <property type="component" value="Unassembled WGS sequence"/>
</dbReference>
<evidence type="ECO:0000313" key="2">
    <source>
        <dbReference type="Proteomes" id="UP000619788"/>
    </source>
</evidence>
<protein>
    <submittedName>
        <fullName evidence="1">Uncharacterized protein</fullName>
    </submittedName>
</protein>
<comment type="caution">
    <text evidence="1">The sequence shown here is derived from an EMBL/GenBank/DDBJ whole genome shotgun (WGS) entry which is preliminary data.</text>
</comment>
<keyword evidence="2" id="KW-1185">Reference proteome</keyword>
<name>A0A8J3SD81_9ACTN</name>
<sequence length="46" mass="5253">MLRTVPGVTGAREKYVFSRNGFSARLRDYAATLPRLHLVTPQEIYT</sequence>
<evidence type="ECO:0000313" key="1">
    <source>
        <dbReference type="EMBL" id="GIH91214.1"/>
    </source>
</evidence>
<reference evidence="1 2" key="1">
    <citation type="submission" date="2021-01" db="EMBL/GenBank/DDBJ databases">
        <title>Whole genome shotgun sequence of Planobispora siamensis NBRC 107568.</title>
        <authorList>
            <person name="Komaki H."/>
            <person name="Tamura T."/>
        </authorList>
    </citation>
    <scope>NUCLEOTIDE SEQUENCE [LARGE SCALE GENOMIC DNA]</scope>
    <source>
        <strain evidence="1 2">NBRC 107568</strain>
    </source>
</reference>
<dbReference type="RefSeq" id="WP_204063522.1">
    <property type="nucleotide sequence ID" value="NZ_BOOJ01000018.1"/>
</dbReference>